<dbReference type="OrthoDB" id="9767869at2"/>
<accession>A0A3P1B6C7</accession>
<reference evidence="2 3" key="1">
    <citation type="submission" date="2018-11" db="EMBL/GenBank/DDBJ databases">
        <title>Flavobacterium sp. nov., YIM 102796 draft genome.</title>
        <authorList>
            <person name="Li G."/>
            <person name="Jiang Y."/>
        </authorList>
    </citation>
    <scope>NUCLEOTIDE SEQUENCE [LARGE SCALE GENOMIC DNA]</scope>
    <source>
        <strain evidence="2 3">YIM 102796</strain>
    </source>
</reference>
<protein>
    <submittedName>
        <fullName evidence="2">FAD-binding oxidoreductase</fullName>
    </submittedName>
</protein>
<dbReference type="AlphaFoldDB" id="A0A3P1B6C7"/>
<dbReference type="EMBL" id="RQTJ01000003">
    <property type="protein sequence ID" value="RRA96529.1"/>
    <property type="molecule type" value="Genomic_DNA"/>
</dbReference>
<dbReference type="Pfam" id="PF01266">
    <property type="entry name" value="DAO"/>
    <property type="match status" value="1"/>
</dbReference>
<keyword evidence="3" id="KW-1185">Reference proteome</keyword>
<organism evidence="2 3">
    <name type="scientific">Paenimyroides viscosum</name>
    <dbReference type="NCBI Taxonomy" id="2488729"/>
    <lineage>
        <taxon>Bacteria</taxon>
        <taxon>Pseudomonadati</taxon>
        <taxon>Bacteroidota</taxon>
        <taxon>Flavobacteriia</taxon>
        <taxon>Flavobacteriales</taxon>
        <taxon>Flavobacteriaceae</taxon>
        <taxon>Paenimyroides</taxon>
    </lineage>
</organism>
<gene>
    <name evidence="2" type="ORF">EG242_02730</name>
</gene>
<proteinExistence type="predicted"/>
<sequence length="108" mass="11594">MNRDGARKSVWQDQIRSFSVITPQLATFDVVIVGGGITGVSTALALQKAGKKCLLVEAANIAFGTSGGTTAHLNDFSIRRLLRQLKFWIGKGKIVCCGRQGCYGGHQQ</sequence>
<evidence type="ECO:0000313" key="3">
    <source>
        <dbReference type="Proteomes" id="UP000268372"/>
    </source>
</evidence>
<dbReference type="RefSeq" id="WP_124898385.1">
    <property type="nucleotide sequence ID" value="NZ_RQTJ01000003.1"/>
</dbReference>
<name>A0A3P1B6C7_9FLAO</name>
<comment type="caution">
    <text evidence="2">The sequence shown here is derived from an EMBL/GenBank/DDBJ whole genome shotgun (WGS) entry which is preliminary data.</text>
</comment>
<dbReference type="Gene3D" id="3.50.50.60">
    <property type="entry name" value="FAD/NAD(P)-binding domain"/>
    <property type="match status" value="1"/>
</dbReference>
<dbReference type="SUPFAM" id="SSF51905">
    <property type="entry name" value="FAD/NAD(P)-binding domain"/>
    <property type="match status" value="1"/>
</dbReference>
<dbReference type="Proteomes" id="UP000268372">
    <property type="component" value="Unassembled WGS sequence"/>
</dbReference>
<dbReference type="InterPro" id="IPR006076">
    <property type="entry name" value="FAD-dep_OxRdtase"/>
</dbReference>
<feature type="domain" description="FAD dependent oxidoreductase" evidence="1">
    <location>
        <begin position="29"/>
        <end position="76"/>
    </location>
</feature>
<evidence type="ECO:0000259" key="1">
    <source>
        <dbReference type="Pfam" id="PF01266"/>
    </source>
</evidence>
<dbReference type="InterPro" id="IPR036188">
    <property type="entry name" value="FAD/NAD-bd_sf"/>
</dbReference>
<evidence type="ECO:0000313" key="2">
    <source>
        <dbReference type="EMBL" id="RRA96529.1"/>
    </source>
</evidence>
<dbReference type="GO" id="GO:0005737">
    <property type="term" value="C:cytoplasm"/>
    <property type="evidence" value="ECO:0007669"/>
    <property type="project" value="TreeGrafter"/>
</dbReference>
<dbReference type="PANTHER" id="PTHR13847">
    <property type="entry name" value="SARCOSINE DEHYDROGENASE-RELATED"/>
    <property type="match status" value="1"/>
</dbReference>